<dbReference type="GO" id="GO:0016787">
    <property type="term" value="F:hydrolase activity"/>
    <property type="evidence" value="ECO:0007669"/>
    <property type="project" value="UniProtKB-KW"/>
</dbReference>
<dbReference type="OrthoDB" id="3863176at2"/>
<evidence type="ECO:0000259" key="2">
    <source>
        <dbReference type="Pfam" id="PF00144"/>
    </source>
</evidence>
<dbReference type="PANTHER" id="PTHR46825">
    <property type="entry name" value="D-ALANYL-D-ALANINE-CARBOXYPEPTIDASE/ENDOPEPTIDASE AMPH"/>
    <property type="match status" value="1"/>
</dbReference>
<evidence type="ECO:0000256" key="1">
    <source>
        <dbReference type="SAM" id="SignalP"/>
    </source>
</evidence>
<protein>
    <submittedName>
        <fullName evidence="3">Class A beta-lactamase-related serine hydrolase</fullName>
    </submittedName>
</protein>
<dbReference type="PANTHER" id="PTHR46825:SF9">
    <property type="entry name" value="BETA-LACTAMASE-RELATED DOMAIN-CONTAINING PROTEIN"/>
    <property type="match status" value="1"/>
</dbReference>
<dbReference type="EMBL" id="SMKP01000011">
    <property type="protein sequence ID" value="TDD24468.1"/>
    <property type="molecule type" value="Genomic_DNA"/>
</dbReference>
<feature type="signal peptide" evidence="1">
    <location>
        <begin position="1"/>
        <end position="25"/>
    </location>
</feature>
<dbReference type="SUPFAM" id="SSF56601">
    <property type="entry name" value="beta-lactamase/transpeptidase-like"/>
    <property type="match status" value="1"/>
</dbReference>
<comment type="caution">
    <text evidence="3">The sequence shown here is derived from an EMBL/GenBank/DDBJ whole genome shotgun (WGS) entry which is preliminary data.</text>
</comment>
<accession>A0A4R4X2L6</accession>
<name>A0A4R4X2L6_9ACTN</name>
<keyword evidence="3" id="KW-0378">Hydrolase</keyword>
<keyword evidence="4" id="KW-1185">Reference proteome</keyword>
<dbReference type="AlphaFoldDB" id="A0A4R4X2L6"/>
<evidence type="ECO:0000313" key="4">
    <source>
        <dbReference type="Proteomes" id="UP000294543"/>
    </source>
</evidence>
<proteinExistence type="predicted"/>
<feature type="chain" id="PRO_5020250242" evidence="1">
    <location>
        <begin position="26"/>
        <end position="370"/>
    </location>
</feature>
<dbReference type="Pfam" id="PF00144">
    <property type="entry name" value="Beta-lactamase"/>
    <property type="match status" value="1"/>
</dbReference>
<dbReference type="Gene3D" id="3.40.710.10">
    <property type="entry name" value="DD-peptidase/beta-lactamase superfamily"/>
    <property type="match status" value="1"/>
</dbReference>
<organism evidence="3 4">
    <name type="scientific">Nonomuraea diastatica</name>
    <dbReference type="NCBI Taxonomy" id="1848329"/>
    <lineage>
        <taxon>Bacteria</taxon>
        <taxon>Bacillati</taxon>
        <taxon>Actinomycetota</taxon>
        <taxon>Actinomycetes</taxon>
        <taxon>Streptosporangiales</taxon>
        <taxon>Streptosporangiaceae</taxon>
        <taxon>Nonomuraea</taxon>
    </lineage>
</organism>
<dbReference type="Proteomes" id="UP000294543">
    <property type="component" value="Unassembled WGS sequence"/>
</dbReference>
<dbReference type="InterPro" id="IPR001466">
    <property type="entry name" value="Beta-lactam-related"/>
</dbReference>
<keyword evidence="1" id="KW-0732">Signal</keyword>
<evidence type="ECO:0000313" key="3">
    <source>
        <dbReference type="EMBL" id="TDD24468.1"/>
    </source>
</evidence>
<gene>
    <name evidence="3" type="ORF">E1294_05765</name>
</gene>
<reference evidence="3 4" key="1">
    <citation type="submission" date="2019-03" db="EMBL/GenBank/DDBJ databases">
        <title>Draft genome sequences of novel Actinobacteria.</title>
        <authorList>
            <person name="Sahin N."/>
            <person name="Ay H."/>
            <person name="Saygin H."/>
        </authorList>
    </citation>
    <scope>NUCLEOTIDE SEQUENCE [LARGE SCALE GENOMIC DNA]</scope>
    <source>
        <strain evidence="3 4">KC712</strain>
    </source>
</reference>
<dbReference type="InterPro" id="IPR050491">
    <property type="entry name" value="AmpC-like"/>
</dbReference>
<sequence length="370" mass="39673">MTMSRRSILSGIAVSPLLLTNCGRAASESGHAAAPTPEPDWRGFHDFLRRQAADGRFSGAVAVAKGWKGGKPLLEEGYAMADRRRREPNTARTTFNIASMGKMFTAVAIAQLVQRGKLSFDDPMGEHVRGFPREIAGEVTLHHLLTHTAGMGDVLRRGPGHEPPRTIGALMKLIAKEPLAFEPGSQMSYSNSGFIVLGAIVQQVSGQDYGDYLSKHVFKPARMTATAIRAYRPADVPGMAHPYAESGEDLGREIRVATPAGGASSTVGDMIGFARALMAHRLLNRKLTETVITGKVQASGPGRGPDDKYAYGFGVRKVNGARVIGHNGGSPGYEANLDIYPDLGYAVVILANQDRVIRPASRKSEEIITA</sequence>
<dbReference type="InterPro" id="IPR012338">
    <property type="entry name" value="Beta-lactam/transpept-like"/>
</dbReference>
<feature type="domain" description="Beta-lactamase-related" evidence="2">
    <location>
        <begin position="48"/>
        <end position="360"/>
    </location>
</feature>